<feature type="domain" description="Protein kinase" evidence="7">
    <location>
        <begin position="75"/>
        <end position="357"/>
    </location>
</feature>
<evidence type="ECO:0000256" key="4">
    <source>
        <dbReference type="ARBA" id="ARBA00022840"/>
    </source>
</evidence>
<sequence>MSSIPYAEGLEDSECGRPAMNPLDDTLNIGPTLPRQSSQAEEPSASASSSILETDLDLQQTVRMPGAGTLTFGRYRLQRVLGRGGMGVVWLAVDTKLERAVALKFLPDAVGLDPMALKELKEETRRGLDLAHPNIVRIYDFIDDDEGAAAISMEFVDGKSLSERRISLPHHIFTVDQIGPLVGQMCDALDYAHLQKRIVHRDLKPANLMVNSDSQVKITDFGISCSLSDTMSRLSRMQQHTGTSGTLLYMSPQQAMGDLPRPTDDIYAVGATLFELLTGKPPFYRGDITTQITGKIAPRLKDRREELQISAADDIPREWEDAIAACLDKDPARRPQTAGDLAQMLGVSLRNDTKPSLQVKTNSVGLRPIEVQSPPTEKREKAPVSPLARWILITCAIVLLLAGLGAGGIWWWLNRPGEWAVETEPPGATVTMNGYTVKSPATIQGLKPDDYRATVTKDGFEPRTVAFRVSPGKPVDIGTVSLERSTGSLTVSSDPDGVEFVVKSTTNDKQPQEIGVTPRVLRLPVGTYEVSMEHDGETKHSVVQVVRNIDVPKTLKFEKPEPPPPPAPTPVVAANTPPQTPPMPSSSDGPPPESSASPSSSAGSNPPAPAPPQPQVPPQPQPQLDVADTPPAPAPNAAAMASASAGGQVEPSASPSAPAPNASTPTEGGAPVGPNMAGPPGVQPTVGDPSDGHWQLDEIFSSSTYAGYSEAGRRYLLYKAQQGLGIGADGKVGPGTHKAIQKFQTANALQPTGQLDGPTISALELANQPDKPDWSPPQRSGGGSSRRSGDDRTPESEKTAARKFIERNILGGRDLKEVFKGKR</sequence>
<keyword evidence="2 5" id="KW-0547">Nucleotide-binding</keyword>
<dbReference type="PANTHER" id="PTHR43289">
    <property type="entry name" value="MITOGEN-ACTIVATED PROTEIN KINASE KINASE KINASE 20-RELATED"/>
    <property type="match status" value="1"/>
</dbReference>
<dbReference type="InterPro" id="IPR036365">
    <property type="entry name" value="PGBD-like_sf"/>
</dbReference>
<dbReference type="GO" id="GO:0005524">
    <property type="term" value="F:ATP binding"/>
    <property type="evidence" value="ECO:0007669"/>
    <property type="project" value="UniProtKB-UniRule"/>
</dbReference>
<dbReference type="InterPro" id="IPR036366">
    <property type="entry name" value="PGBDSf"/>
</dbReference>
<evidence type="ECO:0000313" key="8">
    <source>
        <dbReference type="EMBL" id="RBP43684.1"/>
    </source>
</evidence>
<dbReference type="InterPro" id="IPR000719">
    <property type="entry name" value="Prot_kinase_dom"/>
</dbReference>
<dbReference type="PROSITE" id="PS00107">
    <property type="entry name" value="PROTEIN_KINASE_ATP"/>
    <property type="match status" value="1"/>
</dbReference>
<keyword evidence="4 5" id="KW-0067">ATP-binding</keyword>
<feature type="compositionally biased region" description="Low complexity" evidence="6">
    <location>
        <begin position="594"/>
        <end position="605"/>
    </location>
</feature>
<evidence type="ECO:0000256" key="2">
    <source>
        <dbReference type="ARBA" id="ARBA00022741"/>
    </source>
</evidence>
<dbReference type="EMBL" id="QNRR01000005">
    <property type="protein sequence ID" value="RBP43684.1"/>
    <property type="molecule type" value="Genomic_DNA"/>
</dbReference>
<feature type="region of interest" description="Disordered" evidence="6">
    <location>
        <begin position="554"/>
        <end position="695"/>
    </location>
</feature>
<dbReference type="Gene3D" id="1.10.510.10">
    <property type="entry name" value="Transferase(Phosphotransferase) domain 1"/>
    <property type="match status" value="1"/>
</dbReference>
<dbReference type="Gene3D" id="3.30.200.20">
    <property type="entry name" value="Phosphorylase Kinase, domain 1"/>
    <property type="match status" value="1"/>
</dbReference>
<evidence type="ECO:0000256" key="5">
    <source>
        <dbReference type="PROSITE-ProRule" id="PRU10141"/>
    </source>
</evidence>
<evidence type="ECO:0000313" key="9">
    <source>
        <dbReference type="Proteomes" id="UP000253426"/>
    </source>
</evidence>
<keyword evidence="9" id="KW-1185">Reference proteome</keyword>
<feature type="compositionally biased region" description="Pro residues" evidence="6">
    <location>
        <begin position="606"/>
        <end position="621"/>
    </location>
</feature>
<evidence type="ECO:0000256" key="6">
    <source>
        <dbReference type="SAM" id="MobiDB-lite"/>
    </source>
</evidence>
<dbReference type="InterPro" id="IPR008271">
    <property type="entry name" value="Ser/Thr_kinase_AS"/>
</dbReference>
<dbReference type="Pfam" id="PF01471">
    <property type="entry name" value="PG_binding_1"/>
    <property type="match status" value="1"/>
</dbReference>
<feature type="binding site" evidence="5">
    <location>
        <position position="104"/>
    </location>
    <ligand>
        <name>ATP</name>
        <dbReference type="ChEBI" id="CHEBI:30616"/>
    </ligand>
</feature>
<accession>A0A366HLE2</accession>
<evidence type="ECO:0000256" key="3">
    <source>
        <dbReference type="ARBA" id="ARBA00022777"/>
    </source>
</evidence>
<dbReference type="SMART" id="SM00220">
    <property type="entry name" value="S_TKc"/>
    <property type="match status" value="1"/>
</dbReference>
<organism evidence="8 9">
    <name type="scientific">Roseimicrobium gellanilyticum</name>
    <dbReference type="NCBI Taxonomy" id="748857"/>
    <lineage>
        <taxon>Bacteria</taxon>
        <taxon>Pseudomonadati</taxon>
        <taxon>Verrucomicrobiota</taxon>
        <taxon>Verrucomicrobiia</taxon>
        <taxon>Verrucomicrobiales</taxon>
        <taxon>Verrucomicrobiaceae</taxon>
        <taxon>Roseimicrobium</taxon>
    </lineage>
</organism>
<dbReference type="CDD" id="cd14014">
    <property type="entry name" value="STKc_PknB_like"/>
    <property type="match status" value="1"/>
</dbReference>
<gene>
    <name evidence="8" type="ORF">DES53_10583</name>
</gene>
<feature type="compositionally biased region" description="Low complexity" evidence="6">
    <location>
        <begin position="36"/>
        <end position="50"/>
    </location>
</feature>
<dbReference type="Pfam" id="PF00069">
    <property type="entry name" value="Pkinase"/>
    <property type="match status" value="1"/>
</dbReference>
<evidence type="ECO:0000256" key="1">
    <source>
        <dbReference type="ARBA" id="ARBA00022679"/>
    </source>
</evidence>
<keyword evidence="3 8" id="KW-0418">Kinase</keyword>
<feature type="compositionally biased region" description="Basic and acidic residues" evidence="6">
    <location>
        <begin position="787"/>
        <end position="805"/>
    </location>
</feature>
<dbReference type="GO" id="GO:0004674">
    <property type="term" value="F:protein serine/threonine kinase activity"/>
    <property type="evidence" value="ECO:0007669"/>
    <property type="project" value="UniProtKB-KW"/>
</dbReference>
<keyword evidence="8" id="KW-0723">Serine/threonine-protein kinase</keyword>
<reference evidence="8 9" key="1">
    <citation type="submission" date="2018-06" db="EMBL/GenBank/DDBJ databases">
        <title>Genomic Encyclopedia of Type Strains, Phase IV (KMG-IV): sequencing the most valuable type-strain genomes for metagenomic binning, comparative biology and taxonomic classification.</title>
        <authorList>
            <person name="Goeker M."/>
        </authorList>
    </citation>
    <scope>NUCLEOTIDE SEQUENCE [LARGE SCALE GENOMIC DNA]</scope>
    <source>
        <strain evidence="8 9">DSM 25532</strain>
    </source>
</reference>
<feature type="region of interest" description="Disordered" evidence="6">
    <location>
        <begin position="1"/>
        <end position="51"/>
    </location>
</feature>
<dbReference type="SUPFAM" id="SSF47090">
    <property type="entry name" value="PGBD-like"/>
    <property type="match status" value="1"/>
</dbReference>
<dbReference type="InterPro" id="IPR002477">
    <property type="entry name" value="Peptidoglycan-bd-like"/>
</dbReference>
<dbReference type="InterPro" id="IPR017441">
    <property type="entry name" value="Protein_kinase_ATP_BS"/>
</dbReference>
<feature type="region of interest" description="Disordered" evidence="6">
    <location>
        <begin position="745"/>
        <end position="805"/>
    </location>
</feature>
<comment type="caution">
    <text evidence="8">The sequence shown here is derived from an EMBL/GenBank/DDBJ whole genome shotgun (WGS) entry which is preliminary data.</text>
</comment>
<name>A0A366HLE2_9BACT</name>
<dbReference type="InterPro" id="IPR013229">
    <property type="entry name" value="PEGA"/>
</dbReference>
<protein>
    <submittedName>
        <fullName evidence="8">Serine/threonine protein kinase</fullName>
    </submittedName>
</protein>
<dbReference type="PROSITE" id="PS00108">
    <property type="entry name" value="PROTEIN_KINASE_ST"/>
    <property type="match status" value="1"/>
</dbReference>
<dbReference type="AlphaFoldDB" id="A0A366HLE2"/>
<dbReference type="Gene3D" id="1.10.101.10">
    <property type="entry name" value="PGBD-like superfamily/PGBD"/>
    <property type="match status" value="1"/>
</dbReference>
<dbReference type="PANTHER" id="PTHR43289:SF6">
    <property type="entry name" value="SERINE_THREONINE-PROTEIN KINASE NEKL-3"/>
    <property type="match status" value="1"/>
</dbReference>
<keyword evidence="1" id="KW-0808">Transferase</keyword>
<proteinExistence type="predicted"/>
<evidence type="ECO:0000259" key="7">
    <source>
        <dbReference type="PROSITE" id="PS50011"/>
    </source>
</evidence>
<dbReference type="Pfam" id="PF08308">
    <property type="entry name" value="PEGA"/>
    <property type="match status" value="1"/>
</dbReference>
<feature type="compositionally biased region" description="Low complexity" evidence="6">
    <location>
        <begin position="635"/>
        <end position="663"/>
    </location>
</feature>
<feature type="compositionally biased region" description="Pro residues" evidence="6">
    <location>
        <begin position="578"/>
        <end position="593"/>
    </location>
</feature>
<dbReference type="SUPFAM" id="SSF56112">
    <property type="entry name" value="Protein kinase-like (PK-like)"/>
    <property type="match status" value="1"/>
</dbReference>
<dbReference type="OrthoDB" id="6111975at2"/>
<dbReference type="InterPro" id="IPR011009">
    <property type="entry name" value="Kinase-like_dom_sf"/>
</dbReference>
<dbReference type="Proteomes" id="UP000253426">
    <property type="component" value="Unassembled WGS sequence"/>
</dbReference>
<dbReference type="PROSITE" id="PS50011">
    <property type="entry name" value="PROTEIN_KINASE_DOM"/>
    <property type="match status" value="1"/>
</dbReference>